<protein>
    <submittedName>
        <fullName evidence="1">Uncharacterized protein</fullName>
    </submittedName>
</protein>
<dbReference type="AlphaFoldDB" id="A0A1H7KVI6"/>
<gene>
    <name evidence="1" type="ORF">SAMN05216387_103346</name>
</gene>
<evidence type="ECO:0000313" key="2">
    <source>
        <dbReference type="Proteomes" id="UP000198620"/>
    </source>
</evidence>
<evidence type="ECO:0000313" key="1">
    <source>
        <dbReference type="EMBL" id="SEK90506.1"/>
    </source>
</evidence>
<proteinExistence type="predicted"/>
<sequence>MFIAHREQCLFIGTPFGFNQKIGKFLLGSQDNCL</sequence>
<dbReference type="EMBL" id="FOBH01000003">
    <property type="protein sequence ID" value="SEK90506.1"/>
    <property type="molecule type" value="Genomic_DNA"/>
</dbReference>
<name>A0A1H7KVI6_9PROT</name>
<keyword evidence="2" id="KW-1185">Reference proteome</keyword>
<dbReference type="STRING" id="1233.SAMN05216387_103346"/>
<reference evidence="1 2" key="1">
    <citation type="submission" date="2016-10" db="EMBL/GenBank/DDBJ databases">
        <authorList>
            <person name="de Groot N.N."/>
        </authorList>
    </citation>
    <scope>NUCLEOTIDE SEQUENCE [LARGE SCALE GENOMIC DNA]</scope>
    <source>
        <strain evidence="1 2">Nv1</strain>
    </source>
</reference>
<accession>A0A1H7KVI6</accession>
<organism evidence="1 2">
    <name type="scientific">Nitrosovibrio tenuis</name>
    <dbReference type="NCBI Taxonomy" id="1233"/>
    <lineage>
        <taxon>Bacteria</taxon>
        <taxon>Pseudomonadati</taxon>
        <taxon>Pseudomonadota</taxon>
        <taxon>Betaproteobacteria</taxon>
        <taxon>Nitrosomonadales</taxon>
        <taxon>Nitrosomonadaceae</taxon>
        <taxon>Nitrosovibrio</taxon>
    </lineage>
</organism>
<dbReference type="Proteomes" id="UP000198620">
    <property type="component" value="Unassembled WGS sequence"/>
</dbReference>